<evidence type="ECO:0000313" key="7">
    <source>
        <dbReference type="EMBL" id="PAQ05005.1"/>
    </source>
</evidence>
<organism evidence="7 8">
    <name type="scientific">Mesorhizobium temperatum</name>
    <dbReference type="NCBI Taxonomy" id="241416"/>
    <lineage>
        <taxon>Bacteria</taxon>
        <taxon>Pseudomonadati</taxon>
        <taxon>Pseudomonadota</taxon>
        <taxon>Alphaproteobacteria</taxon>
        <taxon>Hyphomicrobiales</taxon>
        <taxon>Phyllobacteriaceae</taxon>
        <taxon>Mesorhizobium</taxon>
    </lineage>
</organism>
<keyword evidence="4" id="KW-0238">DNA-binding</keyword>
<keyword evidence="3" id="KW-0805">Transcription regulation</keyword>
<dbReference type="SMART" id="SM00345">
    <property type="entry name" value="HTH_GNTR"/>
    <property type="match status" value="1"/>
</dbReference>
<dbReference type="EMBL" id="NPKJ01000075">
    <property type="protein sequence ID" value="PAQ05005.1"/>
    <property type="molecule type" value="Genomic_DNA"/>
</dbReference>
<evidence type="ECO:0000256" key="5">
    <source>
        <dbReference type="ARBA" id="ARBA00023163"/>
    </source>
</evidence>
<evidence type="ECO:0000259" key="6">
    <source>
        <dbReference type="PROSITE" id="PS50949"/>
    </source>
</evidence>
<proteinExistence type="inferred from homology"/>
<dbReference type="InterPro" id="IPR000524">
    <property type="entry name" value="Tscrpt_reg_HTH_GntR"/>
</dbReference>
<dbReference type="GO" id="GO:0008483">
    <property type="term" value="F:transaminase activity"/>
    <property type="evidence" value="ECO:0007669"/>
    <property type="project" value="UniProtKB-KW"/>
</dbReference>
<comment type="caution">
    <text evidence="7">The sequence shown here is derived from an EMBL/GenBank/DDBJ whole genome shotgun (WGS) entry which is preliminary data.</text>
</comment>
<dbReference type="AlphaFoldDB" id="A0A271LC29"/>
<dbReference type="Gene3D" id="1.10.10.10">
    <property type="entry name" value="Winged helix-like DNA-binding domain superfamily/Winged helix DNA-binding domain"/>
    <property type="match status" value="1"/>
</dbReference>
<keyword evidence="7" id="KW-0032">Aminotransferase</keyword>
<keyword evidence="8" id="KW-1185">Reference proteome</keyword>
<sequence>MVQLPPRKQNSSSGLGARGIYEDLREQIVAEVYGRGDVLPSARALAVELGVSRTTVTSAYEQLAAEGFVVIRHGARPRVAIKIVHSEPGEVLHTAGEPHSLSAFGERLRSRAIPMRAQSEKLVADFRYGDMSAFDFPTLAWRKAMNDAALGRPPKLSYGDPCGLIRLRTALQGYLWRARSIRCEVGEIVIVNGSQQGLDLCARLLLDEGDGFAIEEPCYPMARSVFEMTGAIAAPVEVDAEGIRADLLADVGARLAYVTPSHQFPLGSVMSMGRRQQLLRWAQEKRAYIVEDDYDSEYRFDMNPIPPLRALGGASNVIYIGTVSKTLSPLLRIGYVVIPRELQEVFAHAKRLTDRHAPILEQEALATLVESGVYESHVRKARRQNARRRAALLDALHAEFGDVVRVEGAQAGLHVVVWFGDMPPSMATSFIDKAASLGVGIYPISPHYFDQTLDRRCLGLVMGYASLTESQIHRGLKLLRRAYEDAISCGDGRPAQKPCLIADRLGTPKVVTSL</sequence>
<evidence type="ECO:0000256" key="3">
    <source>
        <dbReference type="ARBA" id="ARBA00023015"/>
    </source>
</evidence>
<dbReference type="SUPFAM" id="SSF53383">
    <property type="entry name" value="PLP-dependent transferases"/>
    <property type="match status" value="1"/>
</dbReference>
<evidence type="ECO:0000313" key="8">
    <source>
        <dbReference type="Proteomes" id="UP000216442"/>
    </source>
</evidence>
<dbReference type="PRINTS" id="PR00035">
    <property type="entry name" value="HTHGNTR"/>
</dbReference>
<dbReference type="GO" id="GO:0003677">
    <property type="term" value="F:DNA binding"/>
    <property type="evidence" value="ECO:0007669"/>
    <property type="project" value="UniProtKB-KW"/>
</dbReference>
<dbReference type="Pfam" id="PF00155">
    <property type="entry name" value="Aminotran_1_2"/>
    <property type="match status" value="1"/>
</dbReference>
<dbReference type="InterPro" id="IPR004839">
    <property type="entry name" value="Aminotransferase_I/II_large"/>
</dbReference>
<dbReference type="RefSeq" id="WP_095496415.1">
    <property type="nucleotide sequence ID" value="NZ_NPKJ01000075.1"/>
</dbReference>
<evidence type="ECO:0000256" key="2">
    <source>
        <dbReference type="ARBA" id="ARBA00022898"/>
    </source>
</evidence>
<protein>
    <submittedName>
        <fullName evidence="7">Aspartate aminotransferase</fullName>
    </submittedName>
</protein>
<dbReference type="InterPro" id="IPR051446">
    <property type="entry name" value="HTH_trans_reg/aminotransferase"/>
</dbReference>
<keyword evidence="5" id="KW-0804">Transcription</keyword>
<evidence type="ECO:0000256" key="1">
    <source>
        <dbReference type="ARBA" id="ARBA00005384"/>
    </source>
</evidence>
<dbReference type="InterPro" id="IPR015424">
    <property type="entry name" value="PyrdxlP-dep_Trfase"/>
</dbReference>
<dbReference type="Pfam" id="PF00392">
    <property type="entry name" value="GntR"/>
    <property type="match status" value="1"/>
</dbReference>
<accession>A0A271LC29</accession>
<feature type="domain" description="HTH gntR-type" evidence="6">
    <location>
        <begin position="14"/>
        <end position="82"/>
    </location>
</feature>
<keyword evidence="2" id="KW-0663">Pyridoxal phosphate</keyword>
<dbReference type="InterPro" id="IPR036390">
    <property type="entry name" value="WH_DNA-bd_sf"/>
</dbReference>
<dbReference type="GO" id="GO:0003700">
    <property type="term" value="F:DNA-binding transcription factor activity"/>
    <property type="evidence" value="ECO:0007669"/>
    <property type="project" value="InterPro"/>
</dbReference>
<dbReference type="SUPFAM" id="SSF46785">
    <property type="entry name" value="Winged helix' DNA-binding domain"/>
    <property type="match status" value="1"/>
</dbReference>
<dbReference type="CDD" id="cd07377">
    <property type="entry name" value="WHTH_GntR"/>
    <property type="match status" value="1"/>
</dbReference>
<dbReference type="Gene3D" id="3.40.640.10">
    <property type="entry name" value="Type I PLP-dependent aspartate aminotransferase-like (Major domain)"/>
    <property type="match status" value="1"/>
</dbReference>
<dbReference type="PANTHER" id="PTHR46577">
    <property type="entry name" value="HTH-TYPE TRANSCRIPTIONAL REGULATORY PROTEIN GABR"/>
    <property type="match status" value="1"/>
</dbReference>
<dbReference type="Proteomes" id="UP000216442">
    <property type="component" value="Unassembled WGS sequence"/>
</dbReference>
<evidence type="ECO:0000256" key="4">
    <source>
        <dbReference type="ARBA" id="ARBA00023125"/>
    </source>
</evidence>
<reference evidence="7 8" key="1">
    <citation type="submission" date="2017-08" db="EMBL/GenBank/DDBJ databases">
        <title>Mesorhizobium wenxinae sp. nov., a novel rhizobial species isolated from root nodules of chickpea (Cicer arietinum L.).</title>
        <authorList>
            <person name="Zhang J."/>
        </authorList>
    </citation>
    <scope>NUCLEOTIDE SEQUENCE [LARGE SCALE GENOMIC DNA]</scope>
    <source>
        <strain evidence="7 8">SDW018</strain>
    </source>
</reference>
<keyword evidence="7" id="KW-0808">Transferase</keyword>
<dbReference type="InterPro" id="IPR015421">
    <property type="entry name" value="PyrdxlP-dep_Trfase_major"/>
</dbReference>
<dbReference type="OrthoDB" id="9808770at2"/>
<dbReference type="InterPro" id="IPR036388">
    <property type="entry name" value="WH-like_DNA-bd_sf"/>
</dbReference>
<dbReference type="GO" id="GO:0030170">
    <property type="term" value="F:pyridoxal phosphate binding"/>
    <property type="evidence" value="ECO:0007669"/>
    <property type="project" value="InterPro"/>
</dbReference>
<dbReference type="CDD" id="cd00609">
    <property type="entry name" value="AAT_like"/>
    <property type="match status" value="1"/>
</dbReference>
<gene>
    <name evidence="7" type="ORF">CIT26_32635</name>
</gene>
<dbReference type="PANTHER" id="PTHR46577:SF1">
    <property type="entry name" value="HTH-TYPE TRANSCRIPTIONAL REGULATORY PROTEIN GABR"/>
    <property type="match status" value="1"/>
</dbReference>
<name>A0A271LC29_9HYPH</name>
<comment type="similarity">
    <text evidence="1">In the C-terminal section; belongs to the class-I pyridoxal-phosphate-dependent aminotransferase family.</text>
</comment>
<dbReference type="PROSITE" id="PS50949">
    <property type="entry name" value="HTH_GNTR"/>
    <property type="match status" value="1"/>
</dbReference>